<sequence>MFRRNRNDEPMSAQERTARRLQQVGRSLAGERGSRAANRVSQAIGCGRIELCDDPNCPNCAD</sequence>
<dbReference type="AlphaFoldDB" id="A0A7W9Q2V5"/>
<protein>
    <submittedName>
        <fullName evidence="1">Uncharacterized protein</fullName>
    </submittedName>
</protein>
<gene>
    <name evidence="1" type="ORF">FHS34_007844</name>
</gene>
<reference evidence="1 2" key="1">
    <citation type="submission" date="2020-08" db="EMBL/GenBank/DDBJ databases">
        <title>Genomic Encyclopedia of Type Strains, Phase III (KMG-III): the genomes of soil and plant-associated and newly described type strains.</title>
        <authorList>
            <person name="Whitman W."/>
        </authorList>
    </citation>
    <scope>NUCLEOTIDE SEQUENCE [LARGE SCALE GENOMIC DNA]</scope>
    <source>
        <strain evidence="1 2">CECT 3313</strain>
    </source>
</reference>
<evidence type="ECO:0000313" key="1">
    <source>
        <dbReference type="EMBL" id="MBB5932334.1"/>
    </source>
</evidence>
<organism evidence="1 2">
    <name type="scientific">Streptomyces echinatus</name>
    <dbReference type="NCBI Taxonomy" id="67293"/>
    <lineage>
        <taxon>Bacteria</taxon>
        <taxon>Bacillati</taxon>
        <taxon>Actinomycetota</taxon>
        <taxon>Actinomycetes</taxon>
        <taxon>Kitasatosporales</taxon>
        <taxon>Streptomycetaceae</taxon>
        <taxon>Streptomyces</taxon>
    </lineage>
</organism>
<dbReference type="RefSeq" id="WP_184974538.1">
    <property type="nucleotide sequence ID" value="NZ_BAAAWF010000065.1"/>
</dbReference>
<dbReference type="EMBL" id="JACHJK010000024">
    <property type="protein sequence ID" value="MBB5932334.1"/>
    <property type="molecule type" value="Genomic_DNA"/>
</dbReference>
<proteinExistence type="predicted"/>
<comment type="caution">
    <text evidence="1">The sequence shown here is derived from an EMBL/GenBank/DDBJ whole genome shotgun (WGS) entry which is preliminary data.</text>
</comment>
<evidence type="ECO:0000313" key="2">
    <source>
        <dbReference type="Proteomes" id="UP000585836"/>
    </source>
</evidence>
<keyword evidence="2" id="KW-1185">Reference proteome</keyword>
<dbReference type="Proteomes" id="UP000585836">
    <property type="component" value="Unassembled WGS sequence"/>
</dbReference>
<name>A0A7W9Q2V5_9ACTN</name>
<accession>A0A7W9Q2V5</accession>